<evidence type="ECO:0000256" key="10">
    <source>
        <dbReference type="ARBA" id="ARBA00068717"/>
    </source>
</evidence>
<dbReference type="PRINTS" id="PR00081">
    <property type="entry name" value="GDHRDH"/>
</dbReference>
<dbReference type="Pfam" id="PF00106">
    <property type="entry name" value="adh_short"/>
    <property type="match status" value="1"/>
</dbReference>
<dbReference type="GO" id="GO:0016020">
    <property type="term" value="C:membrane"/>
    <property type="evidence" value="ECO:0007669"/>
    <property type="project" value="UniProtKB-SubCell"/>
</dbReference>
<dbReference type="InterPro" id="IPR036291">
    <property type="entry name" value="NAD(P)-bd_dom_sf"/>
</dbReference>
<evidence type="ECO:0000256" key="2">
    <source>
        <dbReference type="ARBA" id="ARBA00006484"/>
    </source>
</evidence>
<dbReference type="FunFam" id="3.40.50.720:FF:000131">
    <property type="entry name" value="Short-chain dehydrogenase/reductase 3"/>
    <property type="match status" value="1"/>
</dbReference>
<dbReference type="OrthoDB" id="10253736at2759"/>
<keyword evidence="3" id="KW-0812">Transmembrane</keyword>
<dbReference type="SUPFAM" id="SSF51735">
    <property type="entry name" value="NAD(P)-binding Rossmann-fold domains"/>
    <property type="match status" value="1"/>
</dbReference>
<comment type="similarity">
    <text evidence="2 12">Belongs to the short-chain dehydrogenases/reductases (SDR) family.</text>
</comment>
<gene>
    <name evidence="13" type="ORF">B0J13DRAFT_504995</name>
</gene>
<proteinExistence type="inferred from homology"/>
<dbReference type="PANTHER" id="PTHR24322">
    <property type="entry name" value="PKSB"/>
    <property type="match status" value="1"/>
</dbReference>
<dbReference type="AlphaFoldDB" id="A0A9P9EMH7"/>
<evidence type="ECO:0000256" key="6">
    <source>
        <dbReference type="ARBA" id="ARBA00023002"/>
    </source>
</evidence>
<keyword evidence="5" id="KW-1133">Transmembrane helix</keyword>
<sequence length="325" mass="35680">MPERMSAVIDQITAKLTELAGTPKARTCTAAFLILVFLKRFSAWYTKQKVNNHVRSASWDRTREMVVVTGGSSGIGACIVARLVENRIKTLILDVNPPPDKPENNVAFYQVNLSDSEAIASVATRIRAEHGDPTVLINNAGLGNAMPLLDLPEQKLRRVFDVNVIAPVLLIQEFLPSMLRRNHGHIVNIASQASFATQASNVDYACTKAAVLSLHEGLTQELRHIYKAFAVRTSIVHPTWVRTPMIADLVKQGKLKDTTVTAEEVAEKVVSQILSGYGSQIIVPSGLGWTSIIRGLPGWIQEMLRDKVSLILLRAISSDSNERAV</sequence>
<organism evidence="13 14">
    <name type="scientific">Dactylonectria estremocensis</name>
    <dbReference type="NCBI Taxonomy" id="1079267"/>
    <lineage>
        <taxon>Eukaryota</taxon>
        <taxon>Fungi</taxon>
        <taxon>Dikarya</taxon>
        <taxon>Ascomycota</taxon>
        <taxon>Pezizomycotina</taxon>
        <taxon>Sordariomycetes</taxon>
        <taxon>Hypocreomycetidae</taxon>
        <taxon>Hypocreales</taxon>
        <taxon>Nectriaceae</taxon>
        <taxon>Dactylonectria</taxon>
    </lineage>
</organism>
<protein>
    <recommendedName>
        <fullName evidence="10">Short-chain dehydrogenase/reductase 3</fullName>
    </recommendedName>
    <alternativeName>
        <fullName evidence="11">Retinal short-chain dehydrogenase/reductase 1</fullName>
    </alternativeName>
</protein>
<evidence type="ECO:0000256" key="3">
    <source>
        <dbReference type="ARBA" id="ARBA00022692"/>
    </source>
</evidence>
<comment type="subcellular location">
    <subcellularLocation>
        <location evidence="1">Membrane</location>
        <topology evidence="1">Multi-pass membrane protein</topology>
    </subcellularLocation>
</comment>
<evidence type="ECO:0000256" key="5">
    <source>
        <dbReference type="ARBA" id="ARBA00022989"/>
    </source>
</evidence>
<evidence type="ECO:0000256" key="11">
    <source>
        <dbReference type="ARBA" id="ARBA00082544"/>
    </source>
</evidence>
<comment type="function">
    <text evidence="9">Catalyzes the reduction of all-trans-retinal to all-trans-retinol in the presence of NADPH.</text>
</comment>
<name>A0A9P9EMH7_9HYPO</name>
<keyword evidence="4" id="KW-0521">NADP</keyword>
<evidence type="ECO:0000256" key="12">
    <source>
        <dbReference type="RuleBase" id="RU000363"/>
    </source>
</evidence>
<dbReference type="PANTHER" id="PTHR24322:SF736">
    <property type="entry name" value="RETINOL DEHYDROGENASE 10"/>
    <property type="match status" value="1"/>
</dbReference>
<accession>A0A9P9EMH7</accession>
<evidence type="ECO:0000256" key="1">
    <source>
        <dbReference type="ARBA" id="ARBA00004141"/>
    </source>
</evidence>
<dbReference type="Proteomes" id="UP000717696">
    <property type="component" value="Unassembled WGS sequence"/>
</dbReference>
<evidence type="ECO:0000256" key="7">
    <source>
        <dbReference type="ARBA" id="ARBA00023098"/>
    </source>
</evidence>
<evidence type="ECO:0000256" key="4">
    <source>
        <dbReference type="ARBA" id="ARBA00022857"/>
    </source>
</evidence>
<evidence type="ECO:0000256" key="9">
    <source>
        <dbReference type="ARBA" id="ARBA00059620"/>
    </source>
</evidence>
<dbReference type="Gene3D" id="3.40.50.720">
    <property type="entry name" value="NAD(P)-binding Rossmann-like Domain"/>
    <property type="match status" value="1"/>
</dbReference>
<comment type="caution">
    <text evidence="13">The sequence shown here is derived from an EMBL/GenBank/DDBJ whole genome shotgun (WGS) entry which is preliminary data.</text>
</comment>
<keyword evidence="14" id="KW-1185">Reference proteome</keyword>
<evidence type="ECO:0000313" key="14">
    <source>
        <dbReference type="Proteomes" id="UP000717696"/>
    </source>
</evidence>
<evidence type="ECO:0000313" key="13">
    <source>
        <dbReference type="EMBL" id="KAH7139731.1"/>
    </source>
</evidence>
<dbReference type="InterPro" id="IPR002347">
    <property type="entry name" value="SDR_fam"/>
</dbReference>
<keyword evidence="6" id="KW-0560">Oxidoreductase</keyword>
<dbReference type="GO" id="GO:0052650">
    <property type="term" value="F:all-trans-retinol dehydrogenase (NADP+) activity"/>
    <property type="evidence" value="ECO:0007669"/>
    <property type="project" value="UniProtKB-ARBA"/>
</dbReference>
<dbReference type="PRINTS" id="PR00080">
    <property type="entry name" value="SDRFAMILY"/>
</dbReference>
<dbReference type="EMBL" id="JAGMUU010000014">
    <property type="protein sequence ID" value="KAH7139731.1"/>
    <property type="molecule type" value="Genomic_DNA"/>
</dbReference>
<keyword evidence="7" id="KW-0443">Lipid metabolism</keyword>
<evidence type="ECO:0000256" key="8">
    <source>
        <dbReference type="ARBA" id="ARBA00023136"/>
    </source>
</evidence>
<keyword evidence="8" id="KW-0472">Membrane</keyword>
<reference evidence="13" key="1">
    <citation type="journal article" date="2021" name="Nat. Commun.">
        <title>Genetic determinants of endophytism in the Arabidopsis root mycobiome.</title>
        <authorList>
            <person name="Mesny F."/>
            <person name="Miyauchi S."/>
            <person name="Thiergart T."/>
            <person name="Pickel B."/>
            <person name="Atanasova L."/>
            <person name="Karlsson M."/>
            <person name="Huettel B."/>
            <person name="Barry K.W."/>
            <person name="Haridas S."/>
            <person name="Chen C."/>
            <person name="Bauer D."/>
            <person name="Andreopoulos W."/>
            <person name="Pangilinan J."/>
            <person name="LaButti K."/>
            <person name="Riley R."/>
            <person name="Lipzen A."/>
            <person name="Clum A."/>
            <person name="Drula E."/>
            <person name="Henrissat B."/>
            <person name="Kohler A."/>
            <person name="Grigoriev I.V."/>
            <person name="Martin F.M."/>
            <person name="Hacquard S."/>
        </authorList>
    </citation>
    <scope>NUCLEOTIDE SEQUENCE</scope>
    <source>
        <strain evidence="13">MPI-CAGE-AT-0021</strain>
    </source>
</reference>